<evidence type="ECO:0000313" key="3">
    <source>
        <dbReference type="Proteomes" id="UP000199403"/>
    </source>
</evidence>
<dbReference type="STRING" id="1416801.SAMN05192553_10793"/>
<keyword evidence="3" id="KW-1185">Reference proteome</keyword>
<evidence type="ECO:0000259" key="1">
    <source>
        <dbReference type="Pfam" id="PF05685"/>
    </source>
</evidence>
<dbReference type="AlphaFoldDB" id="A0A1H7AWK7"/>
<dbReference type="InterPro" id="IPR012296">
    <property type="entry name" value="Nuclease_put_TT1808"/>
</dbReference>
<dbReference type="RefSeq" id="WP_143057684.1">
    <property type="nucleotide sequence ID" value="NZ_FNZH01000007.1"/>
</dbReference>
<dbReference type="Proteomes" id="UP000199403">
    <property type="component" value="Unassembled WGS sequence"/>
</dbReference>
<dbReference type="PANTHER" id="PTHR35400:SF1">
    <property type="entry name" value="SLR1083 PROTEIN"/>
    <property type="match status" value="1"/>
</dbReference>
<dbReference type="OrthoDB" id="9808428at2"/>
<dbReference type="CDD" id="cd06260">
    <property type="entry name" value="DUF820-like"/>
    <property type="match status" value="1"/>
</dbReference>
<dbReference type="EMBL" id="FNZH01000007">
    <property type="protein sequence ID" value="SEJ65435.1"/>
    <property type="molecule type" value="Genomic_DNA"/>
</dbReference>
<organism evidence="2 3">
    <name type="scientific">Cyclobacterium xiamenense</name>
    <dbReference type="NCBI Taxonomy" id="1297121"/>
    <lineage>
        <taxon>Bacteria</taxon>
        <taxon>Pseudomonadati</taxon>
        <taxon>Bacteroidota</taxon>
        <taxon>Cytophagia</taxon>
        <taxon>Cytophagales</taxon>
        <taxon>Cyclobacteriaceae</taxon>
        <taxon>Cyclobacterium</taxon>
    </lineage>
</organism>
<protein>
    <recommendedName>
        <fullName evidence="1">Putative restriction endonuclease domain-containing protein</fullName>
    </recommendedName>
</protein>
<dbReference type="Pfam" id="PF05685">
    <property type="entry name" value="Uma2"/>
    <property type="match status" value="1"/>
</dbReference>
<dbReference type="InterPro" id="IPR011335">
    <property type="entry name" value="Restrct_endonuc-II-like"/>
</dbReference>
<gene>
    <name evidence="2" type="ORF">SAMN05192553_10793</name>
</gene>
<reference evidence="3" key="1">
    <citation type="submission" date="2016-10" db="EMBL/GenBank/DDBJ databases">
        <authorList>
            <person name="Varghese N."/>
            <person name="Submissions S."/>
        </authorList>
    </citation>
    <scope>NUCLEOTIDE SEQUENCE [LARGE SCALE GENOMIC DNA]</scope>
    <source>
        <strain evidence="3">IBRC-M 10761</strain>
    </source>
</reference>
<dbReference type="PANTHER" id="PTHR35400">
    <property type="entry name" value="SLR1083 PROTEIN"/>
    <property type="match status" value="1"/>
</dbReference>
<evidence type="ECO:0000313" key="2">
    <source>
        <dbReference type="EMBL" id="SEJ65435.1"/>
    </source>
</evidence>
<sequence>MANEVVKRLINVDEYYKMAEVGILKAEDPVELIQGEIFQMSPIGSRHAAIVDYLAKVMNQLFDGKAIVRVQNPIRFDSNNEPEPDISLLKCRADYYSTAHPGSANVLALIEVTGSSIRFDREVKAPLYAAHNIPECWIIDLDNNQIEYFSKPQGHTYTETRVVGPGAEVWLMGEKFAVNELLILD</sequence>
<accession>A0A1H7AWK7</accession>
<name>A0A1H7AWK7_9BACT</name>
<dbReference type="Gene3D" id="3.90.1570.10">
    <property type="entry name" value="tt1808, chain A"/>
    <property type="match status" value="1"/>
</dbReference>
<dbReference type="SUPFAM" id="SSF52980">
    <property type="entry name" value="Restriction endonuclease-like"/>
    <property type="match status" value="1"/>
</dbReference>
<proteinExistence type="predicted"/>
<dbReference type="InterPro" id="IPR008538">
    <property type="entry name" value="Uma2"/>
</dbReference>
<feature type="domain" description="Putative restriction endonuclease" evidence="1">
    <location>
        <begin position="13"/>
        <end position="168"/>
    </location>
</feature>